<reference evidence="1 2" key="1">
    <citation type="submission" date="2020-08" db="EMBL/GenBank/DDBJ databases">
        <title>Sequencing the genomes of 1000 actinobacteria strains.</title>
        <authorList>
            <person name="Klenk H.-P."/>
        </authorList>
    </citation>
    <scope>NUCLEOTIDE SEQUENCE [LARGE SCALE GENOMIC DNA]</scope>
    <source>
        <strain evidence="1 2">DSM 43768</strain>
    </source>
</reference>
<evidence type="ECO:0000313" key="1">
    <source>
        <dbReference type="EMBL" id="MBB6557111.1"/>
    </source>
</evidence>
<comment type="caution">
    <text evidence="1">The sequence shown here is derived from an EMBL/GenBank/DDBJ whole genome shotgun (WGS) entry which is preliminary data.</text>
</comment>
<evidence type="ECO:0000313" key="2">
    <source>
        <dbReference type="Proteomes" id="UP000565579"/>
    </source>
</evidence>
<keyword evidence="2" id="KW-1185">Reference proteome</keyword>
<dbReference type="EMBL" id="JACHMI010000001">
    <property type="protein sequence ID" value="MBB6557111.1"/>
    <property type="molecule type" value="Genomic_DNA"/>
</dbReference>
<dbReference type="Proteomes" id="UP000565579">
    <property type="component" value="Unassembled WGS sequence"/>
</dbReference>
<gene>
    <name evidence="1" type="ORF">HD593_011906</name>
</gene>
<name>A0A7X0P8C2_9ACTN</name>
<sequence>MTANELAQLVHWFPLVDRPRPTYPPLEERVAEVTSLARDLEHTDDVLLGAARVLNRAALIASDCGMPELARELCWCQIAPYRKLGRLTIVQAKHMLEPVVNLARLRMRAGDAEAAWASISNLHHALRANKDAVVEDQLLPTGDLDGTKEEYQQLCEWAWRAYLAEGTRALVRLGRWREALAHVDQNKGIGLHLMDGRQVKIVNCLLDGNADAARNVLDASTLTMPWETQVAACLHVMCCITGDQPAKRVTSWMIHRYLAGRPEHGHAIFRARLGLAVIDLATCAAPDQAGAAYMRLVEEAIASGDGYAAREVLAHDRCRATLSGTDEETLSTAVKATGLGLGTISDPLMTDLIAAVNKSATALARALDMPAYVVHGHAPA</sequence>
<accession>A0A7X0P8C2</accession>
<dbReference type="RefSeq" id="WP_185111500.1">
    <property type="nucleotide sequence ID" value="NZ_BAAAXY010000286.1"/>
</dbReference>
<protein>
    <submittedName>
        <fullName evidence="1">Uncharacterized protein</fullName>
    </submittedName>
</protein>
<proteinExistence type="predicted"/>
<dbReference type="AlphaFoldDB" id="A0A7X0P8C2"/>
<organism evidence="1 2">
    <name type="scientific">Nonomuraea rubra</name>
    <dbReference type="NCBI Taxonomy" id="46180"/>
    <lineage>
        <taxon>Bacteria</taxon>
        <taxon>Bacillati</taxon>
        <taxon>Actinomycetota</taxon>
        <taxon>Actinomycetes</taxon>
        <taxon>Streptosporangiales</taxon>
        <taxon>Streptosporangiaceae</taxon>
        <taxon>Nonomuraea</taxon>
    </lineage>
</organism>